<organism evidence="1 2">
    <name type="scientific">Aspergillus oryzae</name>
    <name type="common">Yellow koji mold</name>
    <dbReference type="NCBI Taxonomy" id="5062"/>
    <lineage>
        <taxon>Eukaryota</taxon>
        <taxon>Fungi</taxon>
        <taxon>Dikarya</taxon>
        <taxon>Ascomycota</taxon>
        <taxon>Pezizomycotina</taxon>
        <taxon>Eurotiomycetes</taxon>
        <taxon>Eurotiomycetidae</taxon>
        <taxon>Eurotiales</taxon>
        <taxon>Aspergillaceae</taxon>
        <taxon>Aspergillus</taxon>
        <taxon>Aspergillus subgen. Circumdati</taxon>
    </lineage>
</organism>
<dbReference type="EMBL" id="BSYA01000102">
    <property type="protein sequence ID" value="GMG32514.1"/>
    <property type="molecule type" value="Genomic_DNA"/>
</dbReference>
<reference evidence="1" key="1">
    <citation type="submission" date="2023-04" db="EMBL/GenBank/DDBJ databases">
        <title>Aspergillus oryzae NBRC 4228.</title>
        <authorList>
            <person name="Ichikawa N."/>
            <person name="Sato H."/>
            <person name="Tonouchi N."/>
        </authorList>
    </citation>
    <scope>NUCLEOTIDE SEQUENCE</scope>
    <source>
        <strain evidence="1">NBRC 4228</strain>
    </source>
</reference>
<dbReference type="AlphaFoldDB" id="A0AAN4YQ07"/>
<evidence type="ECO:0000313" key="1">
    <source>
        <dbReference type="EMBL" id="GMG32514.1"/>
    </source>
</evidence>
<protein>
    <submittedName>
        <fullName evidence="1">Unnamed protein product</fullName>
    </submittedName>
</protein>
<proteinExistence type="predicted"/>
<sequence length="211" mass="23878">MWTLNKIMHFDTDTIEGLDRARAENHPVSWCHTRDELTVWLDLYAGCAQFDLPTDVIQCADGCLNRSEFFAFGCPLDQHGPEPHREGHVVSDGSRLICLENISEYGKDGDDRVERKITSKRLLHQLTIFQSVRAVWLSVINSSIKWSQGCDPFCRASSIISKNRSFANARRVATKKLIWADRFNPSFGFHVDSSGNLTTIVLGLTRLGLPR</sequence>
<dbReference type="Proteomes" id="UP001165205">
    <property type="component" value="Unassembled WGS sequence"/>
</dbReference>
<name>A0AAN4YQ07_ASPOZ</name>
<gene>
    <name evidence="1" type="ORF">Aory04_000822900</name>
</gene>
<accession>A0AAN4YQ07</accession>
<evidence type="ECO:0000313" key="2">
    <source>
        <dbReference type="Proteomes" id="UP001165205"/>
    </source>
</evidence>
<comment type="caution">
    <text evidence="1">The sequence shown here is derived from an EMBL/GenBank/DDBJ whole genome shotgun (WGS) entry which is preliminary data.</text>
</comment>